<evidence type="ECO:0000256" key="2">
    <source>
        <dbReference type="SAM" id="Phobius"/>
    </source>
</evidence>
<keyword evidence="2" id="KW-0472">Membrane</keyword>
<reference evidence="4" key="1">
    <citation type="submission" date="2016-07" db="EMBL/GenBank/DDBJ databases">
        <authorList>
            <person name="Florea S."/>
            <person name="Webb J.S."/>
            <person name="Jaromczyk J."/>
            <person name="Schardl C.L."/>
        </authorList>
    </citation>
    <scope>NUCLEOTIDE SEQUENCE [LARGE SCALE GENOMIC DNA]</scope>
    <source>
        <strain evidence="4">IPB1</strain>
    </source>
</reference>
<dbReference type="AlphaFoldDB" id="A0A1C0TP66"/>
<evidence type="ECO:0000313" key="4">
    <source>
        <dbReference type="Proteomes" id="UP000093366"/>
    </source>
</evidence>
<feature type="transmembrane region" description="Helical" evidence="2">
    <location>
        <begin position="192"/>
        <end position="213"/>
    </location>
</feature>
<name>A0A1C0TP66_9GAMM</name>
<dbReference type="NCBIfam" id="NF041043">
    <property type="entry name" value="BPSS1780_fam"/>
    <property type="match status" value="1"/>
</dbReference>
<keyword evidence="2" id="KW-0812">Transmembrane</keyword>
<keyword evidence="2" id="KW-1133">Transmembrane helix</keyword>
<proteinExistence type="predicted"/>
<feature type="transmembrane region" description="Helical" evidence="2">
    <location>
        <begin position="102"/>
        <end position="124"/>
    </location>
</feature>
<organism evidence="3 4">
    <name type="scientific">Pseudoalteromonas luteoviolacea</name>
    <dbReference type="NCBI Taxonomy" id="43657"/>
    <lineage>
        <taxon>Bacteria</taxon>
        <taxon>Pseudomonadati</taxon>
        <taxon>Pseudomonadota</taxon>
        <taxon>Gammaproteobacteria</taxon>
        <taxon>Alteromonadales</taxon>
        <taxon>Pseudoalteromonadaceae</taxon>
        <taxon>Pseudoalteromonas</taxon>
    </lineage>
</organism>
<gene>
    <name evidence="3" type="ORF">A7985_15880</name>
</gene>
<feature type="transmembrane region" description="Helical" evidence="2">
    <location>
        <begin position="219"/>
        <end position="241"/>
    </location>
</feature>
<comment type="caution">
    <text evidence="3">The sequence shown here is derived from an EMBL/GenBank/DDBJ whole genome shotgun (WGS) entry which is preliminary data.</text>
</comment>
<evidence type="ECO:0008006" key="5">
    <source>
        <dbReference type="Google" id="ProtNLM"/>
    </source>
</evidence>
<evidence type="ECO:0000256" key="1">
    <source>
        <dbReference type="SAM" id="MobiDB-lite"/>
    </source>
</evidence>
<sequence>MSAEFRTFKAGFGVNWLKAGWVIFKTQPMTFMMMYIFLVVVGLFPFVLPNPIVQVLCALSGPFLTVGFYNAVVNLQSGKTIMLADILQPFSAKGRRLNLFRLGLYQLGVAMLLGVAMTLLFEPVTAALQNHSSEQDMNAVMSEIAAAISFSDIALFIVLQSLAMMAFAYALPLVYFKKQANILAAMKQSLKVFYYNMAPLSVFGGIVALMFIASAPLSLIPLIFIMPIVYIGFFISFQAIFATQEPSQGNDDENSGEGEHKTEQEQVGQTGRFDA</sequence>
<evidence type="ECO:0000313" key="3">
    <source>
        <dbReference type="EMBL" id="OCQ20520.1"/>
    </source>
</evidence>
<feature type="region of interest" description="Disordered" evidence="1">
    <location>
        <begin position="246"/>
        <end position="275"/>
    </location>
</feature>
<accession>A0A1C0TP66</accession>
<dbReference type="EMBL" id="MAUJ01000005">
    <property type="protein sequence ID" value="OCQ20520.1"/>
    <property type="molecule type" value="Genomic_DNA"/>
</dbReference>
<feature type="transmembrane region" description="Helical" evidence="2">
    <location>
        <begin position="144"/>
        <end position="171"/>
    </location>
</feature>
<dbReference type="InterPro" id="IPR047798">
    <property type="entry name" value="BPSS1780-like"/>
</dbReference>
<protein>
    <recommendedName>
        <fullName evidence="5">DUF2189 domain-containing protein</fullName>
    </recommendedName>
</protein>
<feature type="transmembrane region" description="Helical" evidence="2">
    <location>
        <begin position="28"/>
        <end position="46"/>
    </location>
</feature>
<dbReference type="RefSeq" id="WP_065791418.1">
    <property type="nucleotide sequence ID" value="NZ_MAUJ01000005.1"/>
</dbReference>
<feature type="transmembrane region" description="Helical" evidence="2">
    <location>
        <begin position="52"/>
        <end position="72"/>
    </location>
</feature>
<dbReference type="Proteomes" id="UP000093366">
    <property type="component" value="Unassembled WGS sequence"/>
</dbReference>